<keyword evidence="2" id="KW-1185">Reference proteome</keyword>
<evidence type="ECO:0000313" key="2">
    <source>
        <dbReference type="Proteomes" id="UP000823561"/>
    </source>
</evidence>
<proteinExistence type="predicted"/>
<organism evidence="1 2">
    <name type="scientific">Alosa alosa</name>
    <name type="common">allis shad</name>
    <dbReference type="NCBI Taxonomy" id="278164"/>
    <lineage>
        <taxon>Eukaryota</taxon>
        <taxon>Metazoa</taxon>
        <taxon>Chordata</taxon>
        <taxon>Craniata</taxon>
        <taxon>Vertebrata</taxon>
        <taxon>Euteleostomi</taxon>
        <taxon>Actinopterygii</taxon>
        <taxon>Neopterygii</taxon>
        <taxon>Teleostei</taxon>
        <taxon>Clupei</taxon>
        <taxon>Clupeiformes</taxon>
        <taxon>Clupeoidei</taxon>
        <taxon>Clupeidae</taxon>
        <taxon>Alosa</taxon>
    </lineage>
</organism>
<reference evidence="1" key="1">
    <citation type="submission" date="2020-10" db="EMBL/GenBank/DDBJ databases">
        <title>Chromosome-scale genome assembly of the Allis shad, Alosa alosa.</title>
        <authorList>
            <person name="Margot Z."/>
            <person name="Christophe K."/>
            <person name="Cabau C."/>
            <person name="Louis A."/>
            <person name="Berthelot C."/>
            <person name="Parey E."/>
            <person name="Roest Crollius H."/>
            <person name="Montfort J."/>
            <person name="Robinson-Rechavi M."/>
            <person name="Bucao C."/>
            <person name="Bouchez O."/>
            <person name="Gislard M."/>
            <person name="Lluch J."/>
            <person name="Milhes M."/>
            <person name="Lampietro C."/>
            <person name="Lopez Roques C."/>
            <person name="Donnadieu C."/>
            <person name="Braasch I."/>
            <person name="Desvignes T."/>
            <person name="Postlethwait J."/>
            <person name="Bobe J."/>
            <person name="Guiguen Y."/>
        </authorList>
    </citation>
    <scope>NUCLEOTIDE SEQUENCE</scope>
    <source>
        <strain evidence="1">M-15738</strain>
        <tissue evidence="1">Blood</tissue>
    </source>
</reference>
<dbReference type="AlphaFoldDB" id="A0AAV6GI44"/>
<protein>
    <submittedName>
        <fullName evidence="1">Uncharacterized protein</fullName>
    </submittedName>
</protein>
<name>A0AAV6GI44_9TELE</name>
<sequence>MRLLPGCISRILCARVRLSDCCEVSVPFHLHLGAFILKPTGTLSLLSPSPVTPPRNGLKPSPPAVSWAIFVPLCVRSGVCPLRCASTENSASSFRLPGNLLENELRGVHMHLLSHLCQCFCK</sequence>
<evidence type="ECO:0000313" key="1">
    <source>
        <dbReference type="EMBL" id="KAG5273692.1"/>
    </source>
</evidence>
<gene>
    <name evidence="1" type="ORF">AALO_G00154390</name>
</gene>
<comment type="caution">
    <text evidence="1">The sequence shown here is derived from an EMBL/GenBank/DDBJ whole genome shotgun (WGS) entry which is preliminary data.</text>
</comment>
<dbReference type="Proteomes" id="UP000823561">
    <property type="component" value="Chromosome 11"/>
</dbReference>
<dbReference type="EMBL" id="JADWDJ010000011">
    <property type="protein sequence ID" value="KAG5273692.1"/>
    <property type="molecule type" value="Genomic_DNA"/>
</dbReference>
<accession>A0AAV6GI44</accession>